<evidence type="ECO:0000256" key="4">
    <source>
        <dbReference type="ARBA" id="ARBA00022771"/>
    </source>
</evidence>
<keyword evidence="11 13" id="KW-0131">Cell cycle</keyword>
<keyword evidence="10 13" id="KW-0539">Nucleus</keyword>
<evidence type="ECO:0000256" key="3">
    <source>
        <dbReference type="ARBA" id="ARBA00022723"/>
    </source>
</evidence>
<comment type="subcellular location">
    <subcellularLocation>
        <location evidence="1 13">Nucleus</location>
        <location evidence="1 13">Nucleoplasm</location>
    </subcellularLocation>
</comment>
<dbReference type="Proteomes" id="UP000694701">
    <property type="component" value="Unplaced"/>
</dbReference>
<dbReference type="GO" id="GO:0001935">
    <property type="term" value="P:endothelial cell proliferation"/>
    <property type="evidence" value="ECO:0007669"/>
    <property type="project" value="UniProtKB-UniRule"/>
</dbReference>
<keyword evidence="5" id="KW-0862">Zinc</keyword>
<evidence type="ECO:0000256" key="6">
    <source>
        <dbReference type="ARBA" id="ARBA00023015"/>
    </source>
</evidence>
<comment type="function">
    <text evidence="13">DNA-binding transcription regulator that regulates endothelial cell proliferation and G1/S cell-cycle progression. Specifically binds the 5'-[AT]NTNN[GT]GGCA[AGT]-3' core DNA sequence and acts by modulating expression of pRB-E2F cell-cycle target genes.</text>
</comment>
<keyword evidence="8 12" id="KW-0238">DNA-binding</keyword>
<protein>
    <recommendedName>
        <fullName evidence="13">THAP domain-containing protein 1</fullName>
    </recommendedName>
</protein>
<sequence>HPTYTMVISCCAVGCANRQGKANISFYRIPFDGKRRQRWVAAISRKNWQPSKYSRIFYPFTNVA</sequence>
<dbReference type="PANTHER" id="PTHR46600">
    <property type="entry name" value="THAP DOMAIN-CONTAINING"/>
    <property type="match status" value="1"/>
</dbReference>
<evidence type="ECO:0000256" key="13">
    <source>
        <dbReference type="RuleBase" id="RU369073"/>
    </source>
</evidence>
<keyword evidence="4 12" id="KW-0863">Zinc-finger</keyword>
<comment type="similarity">
    <text evidence="2 13">Belongs to the THAP1 family.</text>
</comment>
<dbReference type="Ensembl" id="ENSCCRT00020085959.1">
    <property type="protein sequence ID" value="ENSCCRP00020078403.1"/>
    <property type="gene ID" value="ENSCCRG00020036467.1"/>
</dbReference>
<evidence type="ECO:0000256" key="11">
    <source>
        <dbReference type="ARBA" id="ARBA00023306"/>
    </source>
</evidence>
<dbReference type="GO" id="GO:0005654">
    <property type="term" value="C:nucleoplasm"/>
    <property type="evidence" value="ECO:0007669"/>
    <property type="project" value="UniProtKB-SubCell"/>
</dbReference>
<feature type="domain" description="THAP-type" evidence="14">
    <location>
        <begin position="6"/>
        <end position="64"/>
    </location>
</feature>
<evidence type="ECO:0000256" key="1">
    <source>
        <dbReference type="ARBA" id="ARBA00004642"/>
    </source>
</evidence>
<evidence type="ECO:0000313" key="15">
    <source>
        <dbReference type="Ensembl" id="ENSCCRP00020078403.1"/>
    </source>
</evidence>
<evidence type="ECO:0000256" key="8">
    <source>
        <dbReference type="ARBA" id="ARBA00023125"/>
    </source>
</evidence>
<dbReference type="GO" id="GO:0043565">
    <property type="term" value="F:sequence-specific DNA binding"/>
    <property type="evidence" value="ECO:0007669"/>
    <property type="project" value="UniProtKB-UniRule"/>
</dbReference>
<evidence type="ECO:0000256" key="12">
    <source>
        <dbReference type="PROSITE-ProRule" id="PRU00309"/>
    </source>
</evidence>
<evidence type="ECO:0000256" key="7">
    <source>
        <dbReference type="ARBA" id="ARBA00023054"/>
    </source>
</evidence>
<name>A0A8C2PRQ7_CYPCA</name>
<evidence type="ECO:0000256" key="9">
    <source>
        <dbReference type="ARBA" id="ARBA00023163"/>
    </source>
</evidence>
<dbReference type="PROSITE" id="PS50950">
    <property type="entry name" value="ZF_THAP"/>
    <property type="match status" value="1"/>
</dbReference>
<accession>A0A8C2PRQ7</accession>
<keyword evidence="9 13" id="KW-0804">Transcription</keyword>
<dbReference type="InterPro" id="IPR006612">
    <property type="entry name" value="THAP_Znf"/>
</dbReference>
<dbReference type="GO" id="GO:0003700">
    <property type="term" value="F:DNA-binding transcription factor activity"/>
    <property type="evidence" value="ECO:0007669"/>
    <property type="project" value="UniProtKB-UniRule"/>
</dbReference>
<reference evidence="15" key="1">
    <citation type="submission" date="2025-08" db="UniProtKB">
        <authorList>
            <consortium name="Ensembl"/>
        </authorList>
    </citation>
    <scope>IDENTIFICATION</scope>
</reference>
<evidence type="ECO:0000256" key="5">
    <source>
        <dbReference type="ARBA" id="ARBA00022833"/>
    </source>
</evidence>
<evidence type="ECO:0000259" key="14">
    <source>
        <dbReference type="PROSITE" id="PS50950"/>
    </source>
</evidence>
<organism evidence="15 16">
    <name type="scientific">Cyprinus carpio</name>
    <name type="common">Common carp</name>
    <dbReference type="NCBI Taxonomy" id="7962"/>
    <lineage>
        <taxon>Eukaryota</taxon>
        <taxon>Metazoa</taxon>
        <taxon>Chordata</taxon>
        <taxon>Craniata</taxon>
        <taxon>Vertebrata</taxon>
        <taxon>Euteleostomi</taxon>
        <taxon>Actinopterygii</taxon>
        <taxon>Neopterygii</taxon>
        <taxon>Teleostei</taxon>
        <taxon>Ostariophysi</taxon>
        <taxon>Cypriniformes</taxon>
        <taxon>Cyprinidae</taxon>
        <taxon>Cyprininae</taxon>
        <taxon>Cyprinus</taxon>
    </lineage>
</organism>
<evidence type="ECO:0000313" key="16">
    <source>
        <dbReference type="Proteomes" id="UP000694701"/>
    </source>
</evidence>
<keyword evidence="3" id="KW-0479">Metal-binding</keyword>
<proteinExistence type="inferred from homology"/>
<dbReference type="PANTHER" id="PTHR46600:SF1">
    <property type="entry name" value="THAP DOMAIN-CONTAINING PROTEIN 1"/>
    <property type="match status" value="1"/>
</dbReference>
<dbReference type="InterPro" id="IPR026516">
    <property type="entry name" value="THAP1/10"/>
</dbReference>
<evidence type="ECO:0000256" key="10">
    <source>
        <dbReference type="ARBA" id="ARBA00023242"/>
    </source>
</evidence>
<keyword evidence="7 13" id="KW-0175">Coiled coil</keyword>
<dbReference type="SUPFAM" id="SSF57716">
    <property type="entry name" value="Glucocorticoid receptor-like (DNA-binding domain)"/>
    <property type="match status" value="1"/>
</dbReference>
<dbReference type="GO" id="GO:0008270">
    <property type="term" value="F:zinc ion binding"/>
    <property type="evidence" value="ECO:0007669"/>
    <property type="project" value="UniProtKB-KW"/>
</dbReference>
<dbReference type="AlphaFoldDB" id="A0A8C2PRQ7"/>
<dbReference type="Pfam" id="PF05485">
    <property type="entry name" value="THAP"/>
    <property type="match status" value="1"/>
</dbReference>
<keyword evidence="6 13" id="KW-0805">Transcription regulation</keyword>
<evidence type="ECO:0000256" key="2">
    <source>
        <dbReference type="ARBA" id="ARBA00006177"/>
    </source>
</evidence>